<dbReference type="GO" id="GO:0005737">
    <property type="term" value="C:cytoplasm"/>
    <property type="evidence" value="ECO:0007669"/>
    <property type="project" value="TreeGrafter"/>
</dbReference>
<evidence type="ECO:0000256" key="3">
    <source>
        <dbReference type="ARBA" id="ARBA00022741"/>
    </source>
</evidence>
<name>A0A5D0NWP9_9ACTN</name>
<dbReference type="STRING" id="1220554.GCA_001552135_02377"/>
<evidence type="ECO:0000313" key="6">
    <source>
        <dbReference type="EMBL" id="TYB48618.1"/>
    </source>
</evidence>
<keyword evidence="4" id="KW-0067">ATP-binding</keyword>
<organism evidence="6 7">
    <name type="scientific">Actinomadura chibensis</name>
    <dbReference type="NCBI Taxonomy" id="392828"/>
    <lineage>
        <taxon>Bacteria</taxon>
        <taxon>Bacillati</taxon>
        <taxon>Actinomycetota</taxon>
        <taxon>Actinomycetes</taxon>
        <taxon>Streptosporangiales</taxon>
        <taxon>Thermomonosporaceae</taxon>
        <taxon>Actinomadura</taxon>
    </lineage>
</organism>
<sequence>MVDGQLIALEGPKLAGKSTLLSAMASRLSAARSADVVLTKEPTPAFDLTREQRMRGVDLAAAIAEDRRRHIAEVIGPALVDGRTVICDRYILSSYVFHIADGVPPTVVEELNRDFPPPALNLVLRVSAGELRHRRILRAAETRLQWDDPDAEASAYLRYAEHMKCQGVPSRVVDNSTMTDHRTLLDWLHARCVRGRQ</sequence>
<gene>
    <name evidence="6" type="ORF">FXF69_05370</name>
</gene>
<evidence type="ECO:0000256" key="2">
    <source>
        <dbReference type="ARBA" id="ARBA00017144"/>
    </source>
</evidence>
<dbReference type="GO" id="GO:0006227">
    <property type="term" value="P:dUDP biosynthetic process"/>
    <property type="evidence" value="ECO:0007669"/>
    <property type="project" value="TreeGrafter"/>
</dbReference>
<dbReference type="GO" id="GO:0004798">
    <property type="term" value="F:dTMP kinase activity"/>
    <property type="evidence" value="ECO:0007669"/>
    <property type="project" value="TreeGrafter"/>
</dbReference>
<reference evidence="6 7" key="1">
    <citation type="submission" date="2019-08" db="EMBL/GenBank/DDBJ databases">
        <title>Actinomadura sp. nov. CYP1-5 isolated from mountain soil.</title>
        <authorList>
            <person name="Songsumanus A."/>
            <person name="Kuncharoen N."/>
            <person name="Kudo T."/>
            <person name="Yuki M."/>
            <person name="Igarashi Y."/>
            <person name="Tanasupawat S."/>
        </authorList>
    </citation>
    <scope>NUCLEOTIDE SEQUENCE [LARGE SCALE GENOMIC DNA]</scope>
    <source>
        <strain evidence="6 7">JCM 14158</strain>
    </source>
</reference>
<dbReference type="AlphaFoldDB" id="A0A5D0NWP9"/>
<dbReference type="PANTHER" id="PTHR10344:SF4">
    <property type="entry name" value="UMP-CMP KINASE 2, MITOCHONDRIAL"/>
    <property type="match status" value="1"/>
</dbReference>
<keyword evidence="7" id="KW-1185">Reference proteome</keyword>
<dbReference type="InterPro" id="IPR039430">
    <property type="entry name" value="Thymidylate_kin-like_dom"/>
</dbReference>
<proteinExistence type="inferred from homology"/>
<dbReference type="Gene3D" id="3.40.50.300">
    <property type="entry name" value="P-loop containing nucleotide triphosphate hydrolases"/>
    <property type="match status" value="1"/>
</dbReference>
<dbReference type="Pfam" id="PF02223">
    <property type="entry name" value="Thymidylate_kin"/>
    <property type="match status" value="1"/>
</dbReference>
<dbReference type="GO" id="GO:0006235">
    <property type="term" value="P:dTTP biosynthetic process"/>
    <property type="evidence" value="ECO:0007669"/>
    <property type="project" value="TreeGrafter"/>
</dbReference>
<feature type="domain" description="Thymidylate kinase-like" evidence="5">
    <location>
        <begin position="9"/>
        <end position="159"/>
    </location>
</feature>
<comment type="similarity">
    <text evidence="1">Belongs to the thymidylate kinase family.</text>
</comment>
<dbReference type="Proteomes" id="UP000323380">
    <property type="component" value="Unassembled WGS sequence"/>
</dbReference>
<dbReference type="InterPro" id="IPR027417">
    <property type="entry name" value="P-loop_NTPase"/>
</dbReference>
<dbReference type="EMBL" id="VSFG01000001">
    <property type="protein sequence ID" value="TYB48618.1"/>
    <property type="molecule type" value="Genomic_DNA"/>
</dbReference>
<accession>A0A5D0NWP9</accession>
<comment type="caution">
    <text evidence="6">The sequence shown here is derived from an EMBL/GenBank/DDBJ whole genome shotgun (WGS) entry which is preliminary data.</text>
</comment>
<evidence type="ECO:0000259" key="5">
    <source>
        <dbReference type="Pfam" id="PF02223"/>
    </source>
</evidence>
<evidence type="ECO:0000256" key="1">
    <source>
        <dbReference type="ARBA" id="ARBA00009776"/>
    </source>
</evidence>
<protein>
    <recommendedName>
        <fullName evidence="2">Thymidylate kinase</fullName>
    </recommendedName>
</protein>
<keyword evidence="3" id="KW-0547">Nucleotide-binding</keyword>
<dbReference type="PANTHER" id="PTHR10344">
    <property type="entry name" value="THYMIDYLATE KINASE"/>
    <property type="match status" value="1"/>
</dbReference>
<evidence type="ECO:0000256" key="4">
    <source>
        <dbReference type="ARBA" id="ARBA00022840"/>
    </source>
</evidence>
<dbReference type="RefSeq" id="WP_067889289.1">
    <property type="nucleotide sequence ID" value="NZ_VSFG01000001.1"/>
</dbReference>
<dbReference type="GO" id="GO:0006233">
    <property type="term" value="P:dTDP biosynthetic process"/>
    <property type="evidence" value="ECO:0007669"/>
    <property type="project" value="TreeGrafter"/>
</dbReference>
<evidence type="ECO:0000313" key="7">
    <source>
        <dbReference type="Proteomes" id="UP000323380"/>
    </source>
</evidence>
<dbReference type="SUPFAM" id="SSF52540">
    <property type="entry name" value="P-loop containing nucleoside triphosphate hydrolases"/>
    <property type="match status" value="1"/>
</dbReference>
<dbReference type="GO" id="GO:0005524">
    <property type="term" value="F:ATP binding"/>
    <property type="evidence" value="ECO:0007669"/>
    <property type="project" value="UniProtKB-KW"/>
</dbReference>
<dbReference type="CDD" id="cd01672">
    <property type="entry name" value="TMPK"/>
    <property type="match status" value="1"/>
</dbReference>